<dbReference type="KEGG" id="bfn:OI25_2920"/>
<dbReference type="EMBL" id="CP010026">
    <property type="protein sequence ID" value="AJZ58585.1"/>
    <property type="molecule type" value="Genomic_DNA"/>
</dbReference>
<evidence type="ECO:0000256" key="2">
    <source>
        <dbReference type="ARBA" id="ARBA00022801"/>
    </source>
</evidence>
<dbReference type="Gene3D" id="3.40.50.300">
    <property type="entry name" value="P-loop containing nucleotide triphosphate hydrolases"/>
    <property type="match status" value="2"/>
</dbReference>
<evidence type="ECO:0000256" key="5">
    <source>
        <dbReference type="PROSITE-ProRule" id="PRU00560"/>
    </source>
</evidence>
<evidence type="ECO:0000313" key="7">
    <source>
        <dbReference type="EMBL" id="AJZ58585.1"/>
    </source>
</evidence>
<dbReference type="InterPro" id="IPR000212">
    <property type="entry name" value="DNA_helicase_UvrD/REP"/>
</dbReference>
<evidence type="ECO:0000256" key="1">
    <source>
        <dbReference type="ARBA" id="ARBA00022741"/>
    </source>
</evidence>
<accession>A0AAU8TDZ9</accession>
<evidence type="ECO:0000256" key="4">
    <source>
        <dbReference type="ARBA" id="ARBA00022840"/>
    </source>
</evidence>
<dbReference type="Pfam" id="PF00580">
    <property type="entry name" value="UvrD-helicase"/>
    <property type="match status" value="2"/>
</dbReference>
<keyword evidence="3 5" id="KW-0347">Helicase</keyword>
<dbReference type="RefSeq" id="WP_046568595.1">
    <property type="nucleotide sequence ID" value="NZ_CP010026.1"/>
</dbReference>
<keyword evidence="2 5" id="KW-0378">Hydrolase</keyword>
<feature type="domain" description="UvrD-like helicase ATP-binding" evidence="6">
    <location>
        <begin position="1"/>
        <end position="242"/>
    </location>
</feature>
<proteinExistence type="predicted"/>
<dbReference type="AlphaFoldDB" id="A0AAU8TDZ9"/>
<dbReference type="PROSITE" id="PS51198">
    <property type="entry name" value="UVRD_HELICASE_ATP_BIND"/>
    <property type="match status" value="1"/>
</dbReference>
<evidence type="ECO:0000259" key="6">
    <source>
        <dbReference type="PROSITE" id="PS51198"/>
    </source>
</evidence>
<dbReference type="SUPFAM" id="SSF52540">
    <property type="entry name" value="P-loop containing nucleoside triphosphate hydrolases"/>
    <property type="match status" value="1"/>
</dbReference>
<dbReference type="GO" id="GO:0003677">
    <property type="term" value="F:DNA binding"/>
    <property type="evidence" value="ECO:0007669"/>
    <property type="project" value="InterPro"/>
</dbReference>
<reference evidence="7 8" key="1">
    <citation type="journal article" date="2015" name="Genome Announc.">
        <title>Complete genome sequences for 59 burkholderia isolates, both pathogenic and near neighbor.</title>
        <authorList>
            <person name="Johnson S.L."/>
            <person name="Bishop-Lilly K.A."/>
            <person name="Ladner J.T."/>
            <person name="Daligault H.E."/>
            <person name="Davenport K.W."/>
            <person name="Jaissle J."/>
            <person name="Frey K.G."/>
            <person name="Koroleva G.I."/>
            <person name="Bruce D.C."/>
            <person name="Coyne S.R."/>
            <person name="Broomall S.M."/>
            <person name="Li P.E."/>
            <person name="Teshima H."/>
            <person name="Gibbons H.S."/>
            <person name="Palacios G.F."/>
            <person name="Rosenzweig C.N."/>
            <person name="Redden C.L."/>
            <person name="Xu Y."/>
            <person name="Minogue T.D."/>
            <person name="Chain P.S."/>
        </authorList>
    </citation>
    <scope>NUCLEOTIDE SEQUENCE [LARGE SCALE GENOMIC DNA]</scope>
    <source>
        <strain evidence="7 8">ATCC BAA-463</strain>
    </source>
</reference>
<dbReference type="InterPro" id="IPR027417">
    <property type="entry name" value="P-loop_NTPase"/>
</dbReference>
<sequence length="588" mass="65405">MNQPDLRQVVLDCESHALVLGGPGSGKTTIALRKSIKRIKEGLRPGQRVLFLSFSRAAVARITGAATVEANEEERSKLLIQTFHSFFWEVLRANAYLLGAPKKLKILLPQDEKAMSGGLDKDDEGWAEWDAERQRLFHSEGLMAFDLFAPAAADLIRRSALLRESIASRYPLFIVDEAQDTGLHAWECVKLLAPLTQIICLADLDQQLFDYLPGVGPERIAEIRVALQPQEIDFGSENHRSPSTQILEFGNDIMFSRLRPEQYTGVSCIGYNPTTANWNHLLRRALAAIYKAVKDHTGERAETIAILVSNNRTALRLSNALNALGTFAEKGKAVSHRLMFDEAEALLCARLAAFLLQPKVPAQMDSDIATAIEMLARAKSATGKSQQIVMKLREQAVKIRQGKSLSINIAKAFRAVLEALRATPFSGDPAKDWTRVKKALRDSQQEELTRAASQLDYIVALRRGHRISTALADEWLRDGAYTHAIDALDAAFAQEQLLDGVDAPTGIQIMNVHKAKGKQFDGVIVVREGRRDQNGFSSSFVWRNDSPPYSKSRRIVRVAITRAQTHALILDPMWPRCPIIGNHRLARV</sequence>
<keyword evidence="1 5" id="KW-0547">Nucleotide-binding</keyword>
<keyword evidence="4 5" id="KW-0067">ATP-binding</keyword>
<evidence type="ECO:0000256" key="3">
    <source>
        <dbReference type="ARBA" id="ARBA00022806"/>
    </source>
</evidence>
<gene>
    <name evidence="7" type="ORF">OI25_2920</name>
</gene>
<evidence type="ECO:0000313" key="8">
    <source>
        <dbReference type="Proteomes" id="UP000032614"/>
    </source>
</evidence>
<dbReference type="GO" id="GO:0016787">
    <property type="term" value="F:hydrolase activity"/>
    <property type="evidence" value="ECO:0007669"/>
    <property type="project" value="UniProtKB-UniRule"/>
</dbReference>
<dbReference type="GeneID" id="66516857"/>
<protein>
    <recommendedName>
        <fullName evidence="6">UvrD-like helicase ATP-binding domain-containing protein</fullName>
    </recommendedName>
</protein>
<dbReference type="InterPro" id="IPR014016">
    <property type="entry name" value="UvrD-like_ATP-bd"/>
</dbReference>
<organism evidence="7 8">
    <name type="scientific">Paraburkholderia fungorum</name>
    <dbReference type="NCBI Taxonomy" id="134537"/>
    <lineage>
        <taxon>Bacteria</taxon>
        <taxon>Pseudomonadati</taxon>
        <taxon>Pseudomonadota</taxon>
        <taxon>Betaproteobacteria</taxon>
        <taxon>Burkholderiales</taxon>
        <taxon>Burkholderiaceae</taxon>
        <taxon>Paraburkholderia</taxon>
    </lineage>
</organism>
<name>A0AAU8TDZ9_9BURK</name>
<feature type="binding site" evidence="5">
    <location>
        <begin position="21"/>
        <end position="28"/>
    </location>
    <ligand>
        <name>ATP</name>
        <dbReference type="ChEBI" id="CHEBI:30616"/>
    </ligand>
</feature>
<dbReference type="GO" id="GO:0003678">
    <property type="term" value="F:DNA helicase activity"/>
    <property type="evidence" value="ECO:0007669"/>
    <property type="project" value="InterPro"/>
</dbReference>
<dbReference type="Proteomes" id="UP000032614">
    <property type="component" value="Chromosome 1"/>
</dbReference>
<dbReference type="PANTHER" id="PTHR11070">
    <property type="entry name" value="UVRD / RECB / PCRA DNA HELICASE FAMILY MEMBER"/>
    <property type="match status" value="1"/>
</dbReference>
<dbReference type="GO" id="GO:0005524">
    <property type="term" value="F:ATP binding"/>
    <property type="evidence" value="ECO:0007669"/>
    <property type="project" value="UniProtKB-UniRule"/>
</dbReference>